<feature type="compositionally biased region" description="Basic residues" evidence="1">
    <location>
        <begin position="440"/>
        <end position="452"/>
    </location>
</feature>
<feature type="compositionally biased region" description="Low complexity" evidence="1">
    <location>
        <begin position="353"/>
        <end position="363"/>
    </location>
</feature>
<dbReference type="PANTHER" id="PTHR22916:SF3">
    <property type="entry name" value="UDP-GLCNAC:BETAGAL BETA-1,3-N-ACETYLGLUCOSAMINYLTRANSFERASE-LIKE PROTEIN 1"/>
    <property type="match status" value="1"/>
</dbReference>
<dbReference type="Gene3D" id="3.90.550.10">
    <property type="entry name" value="Spore Coat Polysaccharide Biosynthesis Protein SpsA, Chain A"/>
    <property type="match status" value="1"/>
</dbReference>
<organism evidence="3 4">
    <name type="scientific">Methylibium petroleiphilum (strain ATCC BAA-1232 / LMG 22953 / PM1)</name>
    <dbReference type="NCBI Taxonomy" id="420662"/>
    <lineage>
        <taxon>Bacteria</taxon>
        <taxon>Pseudomonadati</taxon>
        <taxon>Pseudomonadota</taxon>
        <taxon>Betaproteobacteria</taxon>
        <taxon>Burkholderiales</taxon>
        <taxon>Sphaerotilaceae</taxon>
        <taxon>Methylibium</taxon>
    </lineage>
</organism>
<keyword evidence="4" id="KW-1185">Reference proteome</keyword>
<feature type="region of interest" description="Disordered" evidence="1">
    <location>
        <begin position="493"/>
        <end position="515"/>
    </location>
</feature>
<evidence type="ECO:0000313" key="3">
    <source>
        <dbReference type="EMBL" id="ABM93576.1"/>
    </source>
</evidence>
<accession>A2SDD7</accession>
<dbReference type="HOGENOM" id="CLU_514638_0_0_4"/>
<evidence type="ECO:0000259" key="2">
    <source>
        <dbReference type="Pfam" id="PF00535"/>
    </source>
</evidence>
<dbReference type="KEGG" id="mpt:Mpe_A0614"/>
<dbReference type="eggNOG" id="COG1216">
    <property type="taxonomic scope" value="Bacteria"/>
</dbReference>
<dbReference type="GO" id="GO:0016758">
    <property type="term" value="F:hexosyltransferase activity"/>
    <property type="evidence" value="ECO:0007669"/>
    <property type="project" value="UniProtKB-ARBA"/>
</dbReference>
<dbReference type="STRING" id="420662.Mpe_A0614"/>
<dbReference type="AlphaFoldDB" id="A2SDD7"/>
<dbReference type="EMBL" id="CP000555">
    <property type="protein sequence ID" value="ABM93576.1"/>
    <property type="molecule type" value="Genomic_DNA"/>
</dbReference>
<reference evidence="3 4" key="1">
    <citation type="journal article" date="2007" name="J. Bacteriol.">
        <title>Whole-genome analysis of the methyl tert-butyl ether-degrading beta-proteobacterium Methylibium petroleiphilum PM1.</title>
        <authorList>
            <person name="Kane S.R."/>
            <person name="Chakicherla A.Y."/>
            <person name="Chain P.S.G."/>
            <person name="Schmidt R."/>
            <person name="Shin M.W."/>
            <person name="Legler T.C."/>
            <person name="Scow K.M."/>
            <person name="Larimer F.W."/>
            <person name="Lucas S.M."/>
            <person name="Richardson P.M."/>
            <person name="Hristova K.R."/>
        </authorList>
    </citation>
    <scope>NUCLEOTIDE SEQUENCE [LARGE SCALE GENOMIC DNA]</scope>
    <source>
        <strain evidence="4">ATCC BAA-1232 / LMG 22953 / PM1</strain>
    </source>
</reference>
<evidence type="ECO:0000256" key="1">
    <source>
        <dbReference type="SAM" id="MobiDB-lite"/>
    </source>
</evidence>
<dbReference type="PANTHER" id="PTHR22916">
    <property type="entry name" value="GLYCOSYLTRANSFERASE"/>
    <property type="match status" value="1"/>
</dbReference>
<keyword evidence="3" id="KW-0808">Transferase</keyword>
<feature type="region of interest" description="Disordered" evidence="1">
    <location>
        <begin position="403"/>
        <end position="452"/>
    </location>
</feature>
<dbReference type="InterPro" id="IPR001173">
    <property type="entry name" value="Glyco_trans_2-like"/>
</dbReference>
<dbReference type="Proteomes" id="UP000000366">
    <property type="component" value="Chromosome"/>
</dbReference>
<protein>
    <submittedName>
        <fullName evidence="3">Glycosyltransferase involved in cell wall biogenesis-like protein</fullName>
    </submittedName>
</protein>
<name>A2SDD7_METPP</name>
<sequence length="529" mass="58560">MNIEHDVRPVPAPVVLTIGIPAYNAAASIEAAVLSILRQTWRGSMEILIVDDGSTDRTVQIANRLAQQYGAVRVVQHGENLGRPAARNTILRESRGEYMTWADADDEWYPNKLAVQFDELLASAEAQAGEPVICMSSFDWRWSHSGKLQHRVPDVTSDPLKAFLSGRVGAYLWTMLARTQTFRDVGEFDAQLPRLQDLDFLIRFAARGGRLIVSNPARPLCVYHKNDDDKPGRVIAQSMSHIWRKHYPLYRQYGRGFCRGARRRHLLLASRHAFSNEGRLLERRRQARARDRAVDVAHLAQALSAVPAVRPRLLPWRAAQALVAGFAPRLQQRRPPAWYGLLPARRAGQPGLAARSSQGQAARRPPKPTVEGAADGPARGRRLRAHRAVCGRHRVRRRGDVAVGPARCRPGSSFRRLERHHAQPRHALCASDDRPAQGSRRPRSPARPAGRRRRCFKAGCAAFARSRGAVQHRWREFGALPWRAGRTGPPFGGHGAFGRGALRASARSPGRDAGCSAAARAREAASAGA</sequence>
<feature type="compositionally biased region" description="Basic residues" evidence="1">
    <location>
        <begin position="379"/>
        <end position="391"/>
    </location>
</feature>
<proteinExistence type="predicted"/>
<dbReference type="SUPFAM" id="SSF53448">
    <property type="entry name" value="Nucleotide-diphospho-sugar transferases"/>
    <property type="match status" value="1"/>
</dbReference>
<evidence type="ECO:0000313" key="4">
    <source>
        <dbReference type="Proteomes" id="UP000000366"/>
    </source>
</evidence>
<gene>
    <name evidence="3" type="ordered locus">Mpe_A0614</name>
</gene>
<dbReference type="Pfam" id="PF00535">
    <property type="entry name" value="Glycos_transf_2"/>
    <property type="match status" value="1"/>
</dbReference>
<feature type="region of interest" description="Disordered" evidence="1">
    <location>
        <begin position="349"/>
        <end position="391"/>
    </location>
</feature>
<feature type="domain" description="Glycosyltransferase 2-like" evidence="2">
    <location>
        <begin position="17"/>
        <end position="145"/>
    </location>
</feature>
<dbReference type="CAZy" id="GT2">
    <property type="family name" value="Glycosyltransferase Family 2"/>
</dbReference>
<dbReference type="InterPro" id="IPR029044">
    <property type="entry name" value="Nucleotide-diphossugar_trans"/>
</dbReference>
<dbReference type="CDD" id="cd00761">
    <property type="entry name" value="Glyco_tranf_GTA_type"/>
    <property type="match status" value="1"/>
</dbReference>